<dbReference type="EC" id="2.1.1.-" evidence="6"/>
<dbReference type="PANTHER" id="PTHR12315">
    <property type="entry name" value="BICOID-INTERACTING PROTEIN RELATED"/>
    <property type="match status" value="1"/>
</dbReference>
<evidence type="ECO:0000313" key="8">
    <source>
        <dbReference type="RefSeq" id="XP_016434913.1"/>
    </source>
</evidence>
<evidence type="ECO:0000256" key="5">
    <source>
        <dbReference type="PROSITE-ProRule" id="PRU00848"/>
    </source>
</evidence>
<dbReference type="InterPro" id="IPR024160">
    <property type="entry name" value="BIN3_SAM-bd_dom"/>
</dbReference>
<comment type="similarity">
    <text evidence="1 6">Belongs to the methyltransferase superfamily.</text>
</comment>
<evidence type="ECO:0000256" key="6">
    <source>
        <dbReference type="RuleBase" id="RU367087"/>
    </source>
</evidence>
<accession>A0A1S3X4R2</accession>
<dbReference type="OrthoDB" id="10017101at2759"/>
<dbReference type="RefSeq" id="XP_016434916.1">
    <property type="nucleotide sequence ID" value="XM_016579430.1"/>
</dbReference>
<dbReference type="PANTHER" id="PTHR12315:SF0">
    <property type="entry name" value="7SK SNRNA METHYLPHOSPHATE CAPPING ENZYME"/>
    <property type="match status" value="1"/>
</dbReference>
<reference evidence="8 9" key="1">
    <citation type="submission" date="2025-04" db="UniProtKB">
        <authorList>
            <consortium name="RefSeq"/>
        </authorList>
    </citation>
    <scope>IDENTIFICATION</scope>
</reference>
<dbReference type="PaxDb" id="4097-A0A1S3X4R2"/>
<dbReference type="InterPro" id="IPR039772">
    <property type="entry name" value="Bin3-like"/>
</dbReference>
<dbReference type="STRING" id="4097.A0A1S3X4R2"/>
<dbReference type="GO" id="GO:0017069">
    <property type="term" value="F:snRNA binding"/>
    <property type="evidence" value="ECO:0000318"/>
    <property type="project" value="GO_Central"/>
</dbReference>
<dbReference type="PROSITE" id="PS51515">
    <property type="entry name" value="BIN3_SAM"/>
    <property type="match status" value="1"/>
</dbReference>
<gene>
    <name evidence="8 9 10 11 12" type="primary">LOC107761233</name>
</gene>
<evidence type="ECO:0000313" key="12">
    <source>
        <dbReference type="RefSeq" id="XP_016434917.1"/>
    </source>
</evidence>
<dbReference type="RefSeq" id="XP_016434913.1">
    <property type="nucleotide sequence ID" value="XM_016579427.1"/>
</dbReference>
<protein>
    <recommendedName>
        <fullName evidence="6">RNA methyltransferase</fullName>
        <ecNumber evidence="6">2.1.1.-</ecNumber>
    </recommendedName>
</protein>
<dbReference type="RefSeq" id="XP_016434915.1">
    <property type="nucleotide sequence ID" value="XM_016579429.1"/>
</dbReference>
<sequence length="114" mass="13259">MWQSHLIEGQRMILQHLIIIRYWHPRGNTSYDTIICLSVTKWVQLNWGDEGLITLFSKVWRLLSPGGVFILEPQPWDSYYKKHLVSEIGFRTAEAITCSASGDGFKRPLLAIWK</sequence>
<dbReference type="InterPro" id="IPR010675">
    <property type="entry name" value="Bin3_C"/>
</dbReference>
<dbReference type="KEGG" id="nta:107761233"/>
<evidence type="ECO:0000313" key="11">
    <source>
        <dbReference type="RefSeq" id="XP_016434916.1"/>
    </source>
</evidence>
<evidence type="ECO:0000256" key="1">
    <source>
        <dbReference type="ARBA" id="ARBA00008361"/>
    </source>
</evidence>
<dbReference type="OMA" id="RFQEPEY"/>
<dbReference type="GO" id="GO:0032259">
    <property type="term" value="P:methylation"/>
    <property type="evidence" value="ECO:0007669"/>
    <property type="project" value="UniProtKB-KW"/>
</dbReference>
<dbReference type="GO" id="GO:0040031">
    <property type="term" value="P:snRNA modification"/>
    <property type="evidence" value="ECO:0000318"/>
    <property type="project" value="GO_Central"/>
</dbReference>
<organism evidence="9">
    <name type="scientific">Nicotiana tabacum</name>
    <name type="common">Common tobacco</name>
    <dbReference type="NCBI Taxonomy" id="4097"/>
    <lineage>
        <taxon>Eukaryota</taxon>
        <taxon>Viridiplantae</taxon>
        <taxon>Streptophyta</taxon>
        <taxon>Embryophyta</taxon>
        <taxon>Tracheophyta</taxon>
        <taxon>Spermatophyta</taxon>
        <taxon>Magnoliopsida</taxon>
        <taxon>eudicotyledons</taxon>
        <taxon>Gunneridae</taxon>
        <taxon>Pentapetalae</taxon>
        <taxon>asterids</taxon>
        <taxon>lamiids</taxon>
        <taxon>Solanales</taxon>
        <taxon>Solanaceae</taxon>
        <taxon>Nicotianoideae</taxon>
        <taxon>Nicotianeae</taxon>
        <taxon>Nicotiana</taxon>
    </lineage>
</organism>
<dbReference type="GO" id="GO:0008171">
    <property type="term" value="F:O-methyltransferase activity"/>
    <property type="evidence" value="ECO:0000318"/>
    <property type="project" value="GO_Central"/>
</dbReference>
<dbReference type="SUPFAM" id="SSF53335">
    <property type="entry name" value="S-adenosyl-L-methionine-dependent methyltransferases"/>
    <property type="match status" value="1"/>
</dbReference>
<dbReference type="Gene3D" id="3.40.50.150">
    <property type="entry name" value="Vaccinia Virus protein VP39"/>
    <property type="match status" value="1"/>
</dbReference>
<keyword evidence="3 6" id="KW-0808">Transferase</keyword>
<name>A0A1S3X4R2_TOBAC</name>
<dbReference type="SMR" id="A0A1S3X4R2"/>
<dbReference type="InterPro" id="IPR029063">
    <property type="entry name" value="SAM-dependent_MTases_sf"/>
</dbReference>
<evidence type="ECO:0000256" key="2">
    <source>
        <dbReference type="ARBA" id="ARBA00022603"/>
    </source>
</evidence>
<dbReference type="RefSeq" id="XP_016434914.1">
    <property type="nucleotide sequence ID" value="XM_016579428.1"/>
</dbReference>
<evidence type="ECO:0000256" key="4">
    <source>
        <dbReference type="ARBA" id="ARBA00022691"/>
    </source>
</evidence>
<keyword evidence="2 6" id="KW-0489">Methyltransferase</keyword>
<dbReference type="RefSeq" id="XP_016434917.1">
    <property type="nucleotide sequence ID" value="XM_016579431.1"/>
</dbReference>
<evidence type="ECO:0000256" key="3">
    <source>
        <dbReference type="ARBA" id="ARBA00022679"/>
    </source>
</evidence>
<evidence type="ECO:0000259" key="7">
    <source>
        <dbReference type="PROSITE" id="PS51515"/>
    </source>
</evidence>
<proteinExistence type="inferred from homology"/>
<dbReference type="GO" id="GO:0008173">
    <property type="term" value="F:RNA methyltransferase activity"/>
    <property type="evidence" value="ECO:0000318"/>
    <property type="project" value="GO_Central"/>
</dbReference>
<keyword evidence="4 5" id="KW-0949">S-adenosyl-L-methionine</keyword>
<dbReference type="AlphaFoldDB" id="A0A1S3X4R2"/>
<feature type="domain" description="Bin3-type SAM" evidence="7">
    <location>
        <begin position="1"/>
        <end position="114"/>
    </location>
</feature>
<evidence type="ECO:0000313" key="10">
    <source>
        <dbReference type="RefSeq" id="XP_016434915.1"/>
    </source>
</evidence>
<evidence type="ECO:0000313" key="9">
    <source>
        <dbReference type="RefSeq" id="XP_016434914.1"/>
    </source>
</evidence>
<dbReference type="Pfam" id="PF06859">
    <property type="entry name" value="Bin3"/>
    <property type="match status" value="1"/>
</dbReference>